<dbReference type="PANTHER" id="PTHR46008">
    <property type="entry name" value="LEAF RUST 10 DISEASE-RESISTANCE LOCUS RECEPTOR-LIKE PROTEIN KINASE-LIKE 1.4"/>
    <property type="match status" value="1"/>
</dbReference>
<evidence type="ECO:0000313" key="16">
    <source>
        <dbReference type="EMBL" id="RVX12497.1"/>
    </source>
</evidence>
<reference evidence="16 17" key="1">
    <citation type="journal article" date="2018" name="PLoS Genet.">
        <title>Population sequencing reveals clonal diversity and ancestral inbreeding in the grapevine cultivar Chardonnay.</title>
        <authorList>
            <person name="Roach M.J."/>
            <person name="Johnson D.L."/>
            <person name="Bohlmann J."/>
            <person name="van Vuuren H.J."/>
            <person name="Jones S.J."/>
            <person name="Pretorius I.S."/>
            <person name="Schmidt S.A."/>
            <person name="Borneman A.R."/>
        </authorList>
    </citation>
    <scope>NUCLEOTIDE SEQUENCE [LARGE SCALE GENOMIC DNA]</scope>
    <source>
        <strain evidence="17">cv. Chardonnay</strain>
        <tissue evidence="16">Leaf</tissue>
    </source>
</reference>
<feature type="compositionally biased region" description="Basic and acidic residues" evidence="13">
    <location>
        <begin position="315"/>
        <end position="336"/>
    </location>
</feature>
<feature type="compositionally biased region" description="Polar residues" evidence="13">
    <location>
        <begin position="864"/>
        <end position="873"/>
    </location>
</feature>
<evidence type="ECO:0000256" key="10">
    <source>
        <dbReference type="ARBA" id="ARBA00023136"/>
    </source>
</evidence>
<feature type="transmembrane region" description="Helical" evidence="14">
    <location>
        <begin position="277"/>
        <end position="310"/>
    </location>
</feature>
<accession>A0A438JU71</accession>
<dbReference type="Pfam" id="PF07714">
    <property type="entry name" value="PK_Tyr_Ser-Thr"/>
    <property type="match status" value="1"/>
</dbReference>
<dbReference type="InterPro" id="IPR000719">
    <property type="entry name" value="Prot_kinase_dom"/>
</dbReference>
<evidence type="ECO:0000313" key="17">
    <source>
        <dbReference type="Proteomes" id="UP000288805"/>
    </source>
</evidence>
<evidence type="ECO:0000256" key="2">
    <source>
        <dbReference type="ARBA" id="ARBA00022527"/>
    </source>
</evidence>
<evidence type="ECO:0000256" key="1">
    <source>
        <dbReference type="ARBA" id="ARBA00004167"/>
    </source>
</evidence>
<evidence type="ECO:0000256" key="13">
    <source>
        <dbReference type="SAM" id="MobiDB-lite"/>
    </source>
</evidence>
<comment type="caution">
    <text evidence="16">The sequence shown here is derived from an EMBL/GenBank/DDBJ whole genome shotgun (WGS) entry which is preliminary data.</text>
</comment>
<dbReference type="SUPFAM" id="SSF56112">
    <property type="entry name" value="Protein kinase-like (PK-like)"/>
    <property type="match status" value="1"/>
</dbReference>
<evidence type="ECO:0000256" key="14">
    <source>
        <dbReference type="SAM" id="Phobius"/>
    </source>
</evidence>
<keyword evidence="16" id="KW-0675">Receptor</keyword>
<dbReference type="PANTHER" id="PTHR46008:SF2">
    <property type="entry name" value="LEAF RUST 10 DISEASE-RESISTANCE LOCUS RECEPTOR-LIKE PROTEIN KINASE-LIKE 1.4"/>
    <property type="match status" value="1"/>
</dbReference>
<evidence type="ECO:0000256" key="5">
    <source>
        <dbReference type="ARBA" id="ARBA00022729"/>
    </source>
</evidence>
<dbReference type="Pfam" id="PF13947">
    <property type="entry name" value="GUB_WAK_bind"/>
    <property type="match status" value="1"/>
</dbReference>
<dbReference type="InterPro" id="IPR001245">
    <property type="entry name" value="Ser-Thr/Tyr_kinase_cat_dom"/>
</dbReference>
<dbReference type="InterPro" id="IPR011009">
    <property type="entry name" value="Kinase-like_dom_sf"/>
</dbReference>
<dbReference type="InterPro" id="IPR017441">
    <property type="entry name" value="Protein_kinase_ATP_BS"/>
</dbReference>
<dbReference type="InterPro" id="IPR025287">
    <property type="entry name" value="WAK_GUB"/>
</dbReference>
<keyword evidence="2" id="KW-0723">Serine/threonine-protein kinase</keyword>
<dbReference type="PROSITE" id="PS00107">
    <property type="entry name" value="PROTEIN_KINASE_ATP"/>
    <property type="match status" value="1"/>
</dbReference>
<name>A0A438JU71_VITVI</name>
<feature type="transmembrane region" description="Helical" evidence="14">
    <location>
        <begin position="463"/>
        <end position="483"/>
    </location>
</feature>
<evidence type="ECO:0000256" key="6">
    <source>
        <dbReference type="ARBA" id="ARBA00022741"/>
    </source>
</evidence>
<feature type="region of interest" description="Disordered" evidence="13">
    <location>
        <begin position="822"/>
        <end position="873"/>
    </location>
</feature>
<dbReference type="SMART" id="SM00220">
    <property type="entry name" value="S_TKc"/>
    <property type="match status" value="1"/>
</dbReference>
<keyword evidence="3" id="KW-0808">Transferase</keyword>
<comment type="subcellular location">
    <subcellularLocation>
        <location evidence="1">Membrane</location>
        <topology evidence="1">Single-pass membrane protein</topology>
    </subcellularLocation>
</comment>
<evidence type="ECO:0000256" key="7">
    <source>
        <dbReference type="ARBA" id="ARBA00022777"/>
    </source>
</evidence>
<dbReference type="GO" id="GO:0005886">
    <property type="term" value="C:plasma membrane"/>
    <property type="evidence" value="ECO:0007669"/>
    <property type="project" value="UniProtKB-ARBA"/>
</dbReference>
<dbReference type="PROSITE" id="PS50011">
    <property type="entry name" value="PROTEIN_KINASE_DOM"/>
    <property type="match status" value="1"/>
</dbReference>
<dbReference type="GO" id="GO:0030247">
    <property type="term" value="F:polysaccharide binding"/>
    <property type="evidence" value="ECO:0007669"/>
    <property type="project" value="InterPro"/>
</dbReference>
<evidence type="ECO:0000256" key="9">
    <source>
        <dbReference type="ARBA" id="ARBA00022989"/>
    </source>
</evidence>
<keyword evidence="7 16" id="KW-0418">Kinase</keyword>
<dbReference type="EMBL" id="QGNW01000027">
    <property type="protein sequence ID" value="RVX12497.1"/>
    <property type="molecule type" value="Genomic_DNA"/>
</dbReference>
<organism evidence="16 17">
    <name type="scientific">Vitis vinifera</name>
    <name type="common">Grape</name>
    <dbReference type="NCBI Taxonomy" id="29760"/>
    <lineage>
        <taxon>Eukaryota</taxon>
        <taxon>Viridiplantae</taxon>
        <taxon>Streptophyta</taxon>
        <taxon>Embryophyta</taxon>
        <taxon>Tracheophyta</taxon>
        <taxon>Spermatophyta</taxon>
        <taxon>Magnoliopsida</taxon>
        <taxon>eudicotyledons</taxon>
        <taxon>Gunneridae</taxon>
        <taxon>Pentapetalae</taxon>
        <taxon>rosids</taxon>
        <taxon>Vitales</taxon>
        <taxon>Vitaceae</taxon>
        <taxon>Viteae</taxon>
        <taxon>Vitis</taxon>
    </lineage>
</organism>
<feature type="region of interest" description="Disordered" evidence="13">
    <location>
        <begin position="315"/>
        <end position="338"/>
    </location>
</feature>
<dbReference type="AlphaFoldDB" id="A0A438JU71"/>
<feature type="domain" description="Protein kinase" evidence="15">
    <location>
        <begin position="534"/>
        <end position="817"/>
    </location>
</feature>
<evidence type="ECO:0000256" key="11">
    <source>
        <dbReference type="ARBA" id="ARBA00023180"/>
    </source>
</evidence>
<dbReference type="Proteomes" id="UP000288805">
    <property type="component" value="Unassembled WGS sequence"/>
</dbReference>
<keyword evidence="5" id="KW-0732">Signal</keyword>
<keyword evidence="10 14" id="KW-0472">Membrane</keyword>
<dbReference type="PROSITE" id="PS00108">
    <property type="entry name" value="PROTEIN_KINASE_ST"/>
    <property type="match status" value="1"/>
</dbReference>
<evidence type="ECO:0000256" key="12">
    <source>
        <dbReference type="PROSITE-ProRule" id="PRU10141"/>
    </source>
</evidence>
<dbReference type="Gene3D" id="3.30.200.20">
    <property type="entry name" value="Phosphorylase Kinase, domain 1"/>
    <property type="match status" value="1"/>
</dbReference>
<dbReference type="GO" id="GO:0004674">
    <property type="term" value="F:protein serine/threonine kinase activity"/>
    <property type="evidence" value="ECO:0007669"/>
    <property type="project" value="UniProtKB-KW"/>
</dbReference>
<proteinExistence type="predicted"/>
<feature type="binding site" evidence="12">
    <location>
        <position position="562"/>
    </location>
    <ligand>
        <name>ATP</name>
        <dbReference type="ChEBI" id="CHEBI:30616"/>
    </ligand>
</feature>
<dbReference type="Gene3D" id="1.10.510.10">
    <property type="entry name" value="Transferase(Phosphotransferase) domain 1"/>
    <property type="match status" value="1"/>
</dbReference>
<keyword evidence="8 12" id="KW-0067">ATP-binding</keyword>
<dbReference type="FunFam" id="1.10.510.10:FF:000161">
    <property type="entry name" value="Wall-associated receptor kinase-like 20"/>
    <property type="match status" value="1"/>
</dbReference>
<sequence length="873" mass="97900">MSFWVTLHTFIVPFSPGSLFFNNVHPNGSTLLVLCWDQYLICTFVAESYAPVDPKYEACKPKNCGSGPNLSYPFYIYDNETDFCGYPGFGILCEENKPLFTTSRNDYFIETISHEIQSFRLVNVEVVNTLCVAPQHYFAFDSSSSNLPPITCASIATNYFVAVLNTGFEDWNCTKMAEEMACERKGRCESLKLRKRHGPSAKHIKTRLPRTCAYPCRGKGLPDIEGLPKAAASQVFLSNVEGELEAPIEDWDKGEKTWFKGRGGLPCLCQIIRTCCWYGANAFVVELGIAHGFCLFSVLFLLSLSVLLSFAEEERKHPPSTEEERKHPPEEEERKHSPNCPPFDCEKLGWLHFPFNTEKNPECGLCTVTRCTEELPWIQLERGGRYFGVKNISQAGTIVIQDQQLQGQLKHRRCDFINNITSSLSPSISFIPGLSPRGGQCQDDKKGKFKCAHVKGNDKTLKLALGLGIVGSIPFLIICFFIIRQRRKGKYASTFLSRNTSSDPSSQPGLETAGAYFGIAIFPYTELEEATNYFDPDREIGDGGFGSVYHGQLRDGREVAVKRLYENNYRRVEQFMNEVQILTRLRHRNLVSLYGCTSRHSRELLLVYEFIPNGTVADHLHGDRADSGLLTWRIRLSIAIETATALCYLHASDVVHRDVKTSNILLDNSFCVKVADFGLSRLFPTDVTHVSTAPQGTPGYVDPEYHQCYQLTDKSDVYSFGVVLIELISSLPAVDISRHRHEINLSNYAINKIQKCAFHELMDPHLGFDSDLAVNRMTTLVAELAFRCLQPDKEMRPSMDEVLEILKEIESDKHELENMDTAADSVGSSMRKPPSPSPDCDEVGLLKSAPLMPSPDTVIARWPSMSTTPSASA</sequence>
<dbReference type="InterPro" id="IPR008271">
    <property type="entry name" value="Ser/Thr_kinase_AS"/>
</dbReference>
<keyword evidence="4 14" id="KW-0812">Transmembrane</keyword>
<gene>
    <name evidence="16" type="primary">LRK10L-1.1_1</name>
    <name evidence="16" type="ORF">CK203_011756</name>
</gene>
<keyword evidence="11" id="KW-0325">Glycoprotein</keyword>
<evidence type="ECO:0000256" key="8">
    <source>
        <dbReference type="ARBA" id="ARBA00022840"/>
    </source>
</evidence>
<keyword evidence="6 12" id="KW-0547">Nucleotide-binding</keyword>
<evidence type="ECO:0000259" key="15">
    <source>
        <dbReference type="PROSITE" id="PS50011"/>
    </source>
</evidence>
<evidence type="ECO:0000256" key="3">
    <source>
        <dbReference type="ARBA" id="ARBA00022679"/>
    </source>
</evidence>
<keyword evidence="9 14" id="KW-1133">Transmembrane helix</keyword>
<dbReference type="GO" id="GO:0005524">
    <property type="term" value="F:ATP binding"/>
    <property type="evidence" value="ECO:0007669"/>
    <property type="project" value="UniProtKB-UniRule"/>
</dbReference>
<protein>
    <submittedName>
        <fullName evidence="16">Leaf rust 10 disease resistance locus receptor-like protein kinase-like 1.1</fullName>
    </submittedName>
</protein>
<evidence type="ECO:0000256" key="4">
    <source>
        <dbReference type="ARBA" id="ARBA00022692"/>
    </source>
</evidence>